<dbReference type="EMBL" id="CP018076">
    <property type="protein sequence ID" value="APE45529.1"/>
    <property type="molecule type" value="Genomic_DNA"/>
</dbReference>
<dbReference type="Gene3D" id="3.30.2010.20">
    <property type="match status" value="1"/>
</dbReference>
<dbReference type="Pfam" id="PF06262">
    <property type="entry name" value="Zincin_1"/>
    <property type="match status" value="1"/>
</dbReference>
<dbReference type="SUPFAM" id="SSF55486">
    <property type="entry name" value="Metalloproteases ('zincins'), catalytic domain"/>
    <property type="match status" value="1"/>
</dbReference>
<proteinExistence type="predicted"/>
<evidence type="ECO:0000313" key="2">
    <source>
        <dbReference type="Proteomes" id="UP000181897"/>
    </source>
</evidence>
<dbReference type="CDD" id="cd12952">
    <property type="entry name" value="MMP_ACEL2062"/>
    <property type="match status" value="1"/>
</dbReference>
<reference evidence="1 2" key="1">
    <citation type="submission" date="2016-11" db="EMBL/GenBank/DDBJ databases">
        <title>Complete genome sequence of Sulfitobacter sp. AM1-D1, a toxic bacteria associated with marine dinoflagellate Alexandrium minutum in East China Sea.</title>
        <authorList>
            <person name="Yang Q."/>
            <person name="Zhang X."/>
            <person name="Tian X."/>
        </authorList>
    </citation>
    <scope>NUCLEOTIDE SEQUENCE [LARGE SCALE GENOMIC DNA]</scope>
    <source>
        <strain evidence="1 2">AM1-D1</strain>
    </source>
</reference>
<organism evidence="1 2">
    <name type="scientific">Sulfitobacter alexandrii</name>
    <dbReference type="NCBI Taxonomy" id="1917485"/>
    <lineage>
        <taxon>Bacteria</taxon>
        <taxon>Pseudomonadati</taxon>
        <taxon>Pseudomonadota</taxon>
        <taxon>Alphaproteobacteria</taxon>
        <taxon>Rhodobacterales</taxon>
        <taxon>Roseobacteraceae</taxon>
        <taxon>Sulfitobacter</taxon>
    </lineage>
</organism>
<sequence>MTADIPDLDRFEDIARRTVEDFPPPFRSAARDVLLRVTDWPTDEMLASLEIPEPTGLTGLYEGIPMTHKSVMDMAHEPDTVWLFREPILHEWRARGDVEIDDLIAHVTIHEFAHHFGWSDDEIASVAPWQY</sequence>
<dbReference type="InterPro" id="IPR010428">
    <property type="entry name" value="Zincin_1"/>
</dbReference>
<dbReference type="OrthoDB" id="9806895at2"/>
<dbReference type="InterPro" id="IPR038555">
    <property type="entry name" value="Zincin_1_sf"/>
</dbReference>
<accession>A0A1J0WMB6</accession>
<name>A0A1J0WMB6_9RHOB</name>
<evidence type="ECO:0000313" key="1">
    <source>
        <dbReference type="EMBL" id="APE45529.1"/>
    </source>
</evidence>
<dbReference type="AlphaFoldDB" id="A0A1J0WMB6"/>
<protein>
    <submittedName>
        <fullName evidence="1">Neutral zinc metallopeptidase</fullName>
    </submittedName>
</protein>
<gene>
    <name evidence="1" type="ORF">BOO69_15520</name>
</gene>
<keyword evidence="2" id="KW-1185">Reference proteome</keyword>
<dbReference type="RefSeq" id="WP_071973862.1">
    <property type="nucleotide sequence ID" value="NZ_CP018076.1"/>
</dbReference>
<dbReference type="STRING" id="1917485.BOO69_15520"/>
<dbReference type="Proteomes" id="UP000181897">
    <property type="component" value="Chromosome"/>
</dbReference>
<dbReference type="KEGG" id="suam:BOO69_15520"/>